<dbReference type="InterPro" id="IPR039986">
    <property type="entry name" value="CFAP210"/>
</dbReference>
<reference evidence="1 2" key="1">
    <citation type="journal article" date="2021" name="Cell">
        <title>Tracing the genetic footprints of vertebrate landing in non-teleost ray-finned fishes.</title>
        <authorList>
            <person name="Bi X."/>
            <person name="Wang K."/>
            <person name="Yang L."/>
            <person name="Pan H."/>
            <person name="Jiang H."/>
            <person name="Wei Q."/>
            <person name="Fang M."/>
            <person name="Yu H."/>
            <person name="Zhu C."/>
            <person name="Cai Y."/>
            <person name="He Y."/>
            <person name="Gan X."/>
            <person name="Zeng H."/>
            <person name="Yu D."/>
            <person name="Zhu Y."/>
            <person name="Jiang H."/>
            <person name="Qiu Q."/>
            <person name="Yang H."/>
            <person name="Zhang Y.E."/>
            <person name="Wang W."/>
            <person name="Zhu M."/>
            <person name="He S."/>
            <person name="Zhang G."/>
        </authorList>
    </citation>
    <scope>NUCLEOTIDE SEQUENCE [LARGE SCALE GENOMIC DNA]</scope>
    <source>
        <strain evidence="1">Bchr_013</strain>
    </source>
</reference>
<dbReference type="Pfam" id="PF13868">
    <property type="entry name" value="TPH"/>
    <property type="match status" value="1"/>
</dbReference>
<proteinExistence type="predicted"/>
<dbReference type="PANTHER" id="PTHR28663">
    <property type="entry name" value="COILED-COIL DOMAIN-CONTAINING PROTEIN 173"/>
    <property type="match status" value="1"/>
</dbReference>
<comment type="caution">
    <text evidence="1">The sequence shown here is derived from an EMBL/GenBank/DDBJ whole genome shotgun (WGS) entry which is preliminary data.</text>
</comment>
<feature type="non-terminal residue" evidence="1">
    <location>
        <position position="1"/>
    </location>
</feature>
<dbReference type="Proteomes" id="UP000886611">
    <property type="component" value="Unassembled WGS sequence"/>
</dbReference>
<protein>
    <submittedName>
        <fullName evidence="1">CC173 protein</fullName>
    </submittedName>
</protein>
<accession>A0A8X7WZ34</accession>
<sequence length="530" mass="63003">MLTQQHVPVDFHDLQQVTILPKAEWQRIQENINKVNREAEWLQQVRCEKESLHERSKEVVKNWSNTIAGQRQKKLEEKRIWEEQEEEERRKLDLEEAQLKAAKRKEAIEQAKTLQYYQTDRVKGFHSALLLSEVIKERDAQVELKQKKLNAMKNIDSDILGRMQREREEAIYEDQQKALKRFLDQKATSEAQMEQIKAKQQAKEKDTLEDQKEAEAIKLQTRLYEWEQSKLKQLKDEEKKQLMESHKEHISNKELMKAIEKQKQDEEQKMIQLFSEAKQKMTKLRKEKEAELFREKQEQQDQMTDLLAAQIQQKQFNDDEIIAKAVAEQKEKFEKEVKEKEAKRTEELKLISEHRYRTVKEKEEKKKQEKLQALEALYTKKESDREFLSKQWEKEHKVKMENKNLQDVLIHQMAEKQEQSRRQRVQQLEYDKQNAALNIAEEKQFQEYANEMIEASKRAERNVYALHKAARGGIGGGLGPVVGGLRPSYLTQDNVGVQLPNYNRTSTQDIKLLHDTGNIQQSKKRLGFTW</sequence>
<dbReference type="EMBL" id="JAATIS010005477">
    <property type="protein sequence ID" value="KAG2458872.1"/>
    <property type="molecule type" value="Genomic_DNA"/>
</dbReference>
<keyword evidence="2" id="KW-1185">Reference proteome</keyword>
<organism evidence="1 2">
    <name type="scientific">Polypterus senegalus</name>
    <name type="common">Senegal bichir</name>
    <dbReference type="NCBI Taxonomy" id="55291"/>
    <lineage>
        <taxon>Eukaryota</taxon>
        <taxon>Metazoa</taxon>
        <taxon>Chordata</taxon>
        <taxon>Craniata</taxon>
        <taxon>Vertebrata</taxon>
        <taxon>Euteleostomi</taxon>
        <taxon>Actinopterygii</taxon>
        <taxon>Polypteriformes</taxon>
        <taxon>Polypteridae</taxon>
        <taxon>Polypterus</taxon>
    </lineage>
</organism>
<dbReference type="InterPro" id="IPR043597">
    <property type="entry name" value="TPH_dom"/>
</dbReference>
<evidence type="ECO:0000313" key="2">
    <source>
        <dbReference type="Proteomes" id="UP000886611"/>
    </source>
</evidence>
<feature type="non-terminal residue" evidence="1">
    <location>
        <position position="530"/>
    </location>
</feature>
<dbReference type="GO" id="GO:0005879">
    <property type="term" value="C:axonemal microtubule"/>
    <property type="evidence" value="ECO:0007669"/>
    <property type="project" value="TreeGrafter"/>
</dbReference>
<name>A0A8X7WZ34_POLSE</name>
<gene>
    <name evidence="1" type="primary">Ccdc173</name>
    <name evidence="1" type="ORF">GTO96_0019903</name>
</gene>
<dbReference type="PANTHER" id="PTHR28663:SF1">
    <property type="entry name" value="CILIA- AND FLAGELLA- ASSOCIATED PROTEIN 210"/>
    <property type="match status" value="1"/>
</dbReference>
<evidence type="ECO:0000313" key="1">
    <source>
        <dbReference type="EMBL" id="KAG2458872.1"/>
    </source>
</evidence>
<dbReference type="AlphaFoldDB" id="A0A8X7WZ34"/>